<reference evidence="2 3" key="1">
    <citation type="submission" date="2024-09" db="EMBL/GenBank/DDBJ databases">
        <authorList>
            <person name="Sun Q."/>
            <person name="Mori K."/>
        </authorList>
    </citation>
    <scope>NUCLEOTIDE SEQUENCE [LARGE SCALE GENOMIC DNA]</scope>
    <source>
        <strain evidence="2 3">CECT 9424</strain>
    </source>
</reference>
<dbReference type="EMBL" id="JBHMEC010000011">
    <property type="protein sequence ID" value="MFB9149523.1"/>
    <property type="molecule type" value="Genomic_DNA"/>
</dbReference>
<comment type="caution">
    <text evidence="2">The sequence shown here is derived from an EMBL/GenBank/DDBJ whole genome shotgun (WGS) entry which is preliminary data.</text>
</comment>
<dbReference type="Proteomes" id="UP001589670">
    <property type="component" value="Unassembled WGS sequence"/>
</dbReference>
<dbReference type="SUPFAM" id="SSF160719">
    <property type="entry name" value="gpW/gp25-like"/>
    <property type="match status" value="1"/>
</dbReference>
<sequence>MNGIDATTGKRLSGLDHLRQSIRDILTTPIGTRVMRRDYGSRLYQIVDAPLNAATRLDLFTATAEALATWEPRIEVDEVSATQPAAGRVLISLIGTYLPDGQRVTLDGIEVS</sequence>
<gene>
    <name evidence="2" type="ORF">ACFFU4_07135</name>
</gene>
<dbReference type="RefSeq" id="WP_377068524.1">
    <property type="nucleotide sequence ID" value="NZ_JBHMEC010000011.1"/>
</dbReference>
<dbReference type="Gene3D" id="3.10.450.40">
    <property type="match status" value="1"/>
</dbReference>
<evidence type="ECO:0000259" key="1">
    <source>
        <dbReference type="Pfam" id="PF04965"/>
    </source>
</evidence>
<name>A0ABV5HYN7_9RHOB</name>
<keyword evidence="3" id="KW-1185">Reference proteome</keyword>
<accession>A0ABV5HYN7</accession>
<dbReference type="Pfam" id="PF04965">
    <property type="entry name" value="GPW_gp25"/>
    <property type="match status" value="1"/>
</dbReference>
<organism evidence="2 3">
    <name type="scientific">Roseovarius ramblicola</name>
    <dbReference type="NCBI Taxonomy" id="2022336"/>
    <lineage>
        <taxon>Bacteria</taxon>
        <taxon>Pseudomonadati</taxon>
        <taxon>Pseudomonadota</taxon>
        <taxon>Alphaproteobacteria</taxon>
        <taxon>Rhodobacterales</taxon>
        <taxon>Roseobacteraceae</taxon>
        <taxon>Roseovarius</taxon>
    </lineage>
</organism>
<evidence type="ECO:0000313" key="2">
    <source>
        <dbReference type="EMBL" id="MFB9149523.1"/>
    </source>
</evidence>
<protein>
    <submittedName>
        <fullName evidence="2">GPW/gp25 family protein</fullName>
    </submittedName>
</protein>
<proteinExistence type="predicted"/>
<evidence type="ECO:0000313" key="3">
    <source>
        <dbReference type="Proteomes" id="UP001589670"/>
    </source>
</evidence>
<dbReference type="InterPro" id="IPR007048">
    <property type="entry name" value="IraD/Gp25-like"/>
</dbReference>
<feature type="domain" description="IraD/Gp25-like" evidence="1">
    <location>
        <begin position="14"/>
        <end position="92"/>
    </location>
</feature>